<organism evidence="2 3">
    <name type="scientific">Aliikangiella marina</name>
    <dbReference type="NCBI Taxonomy" id="1712262"/>
    <lineage>
        <taxon>Bacteria</taxon>
        <taxon>Pseudomonadati</taxon>
        <taxon>Pseudomonadota</taxon>
        <taxon>Gammaproteobacteria</taxon>
        <taxon>Oceanospirillales</taxon>
        <taxon>Pleioneaceae</taxon>
        <taxon>Aliikangiella</taxon>
    </lineage>
</organism>
<name>A0A545TD98_9GAMM</name>
<dbReference type="RefSeq" id="WP_142941813.1">
    <property type="nucleotide sequence ID" value="NZ_VIKR01000002.1"/>
</dbReference>
<sequence>MFYALTFIALVFAAFALIQSIKAEKRAHQNRLDAIRKQIEANEKKKFRKQLESRQKKRKPD</sequence>
<evidence type="ECO:0000313" key="2">
    <source>
        <dbReference type="EMBL" id="TQV75197.1"/>
    </source>
</evidence>
<proteinExistence type="predicted"/>
<gene>
    <name evidence="2" type="ORF">FLL45_09670</name>
</gene>
<accession>A0A545TD98</accession>
<keyword evidence="1" id="KW-0175">Coiled coil</keyword>
<reference evidence="2 3" key="1">
    <citation type="submission" date="2019-06" db="EMBL/GenBank/DDBJ databases">
        <title>Draft genome of Aliikangiella marina GYP-15.</title>
        <authorList>
            <person name="Wang G."/>
        </authorList>
    </citation>
    <scope>NUCLEOTIDE SEQUENCE [LARGE SCALE GENOMIC DNA]</scope>
    <source>
        <strain evidence="2 3">GYP-15</strain>
    </source>
</reference>
<evidence type="ECO:0000313" key="3">
    <source>
        <dbReference type="Proteomes" id="UP000317839"/>
    </source>
</evidence>
<feature type="coiled-coil region" evidence="1">
    <location>
        <begin position="18"/>
        <end position="45"/>
    </location>
</feature>
<dbReference type="Proteomes" id="UP000317839">
    <property type="component" value="Unassembled WGS sequence"/>
</dbReference>
<comment type="caution">
    <text evidence="2">The sequence shown here is derived from an EMBL/GenBank/DDBJ whole genome shotgun (WGS) entry which is preliminary data.</text>
</comment>
<dbReference type="EMBL" id="VIKR01000002">
    <property type="protein sequence ID" value="TQV75197.1"/>
    <property type="molecule type" value="Genomic_DNA"/>
</dbReference>
<dbReference type="AlphaFoldDB" id="A0A545TD98"/>
<evidence type="ECO:0000256" key="1">
    <source>
        <dbReference type="SAM" id="Coils"/>
    </source>
</evidence>
<keyword evidence="3" id="KW-1185">Reference proteome</keyword>
<protein>
    <submittedName>
        <fullName evidence="2">Uncharacterized protein</fullName>
    </submittedName>
</protein>